<keyword evidence="5" id="KW-1133">Transmembrane helix</keyword>
<keyword evidence="9" id="KW-0732">Signal</keyword>
<reference evidence="10 11" key="1">
    <citation type="submission" date="2019-04" db="EMBL/GenBank/DDBJ databases">
        <title>Chromosome genome assembly for Takifugu flavidus.</title>
        <authorList>
            <person name="Xiao S."/>
        </authorList>
    </citation>
    <scope>NUCLEOTIDE SEQUENCE [LARGE SCALE GENOMIC DNA]</scope>
    <source>
        <strain evidence="10">HTHZ2018</strain>
        <tissue evidence="10">Muscle</tissue>
    </source>
</reference>
<proteinExistence type="predicted"/>
<evidence type="ECO:0000256" key="3">
    <source>
        <dbReference type="ARBA" id="ARBA00022692"/>
    </source>
</evidence>
<comment type="caution">
    <text evidence="10">The sequence shown here is derived from an EMBL/GenBank/DDBJ whole genome shotgun (WGS) entry which is preliminary data.</text>
</comment>
<dbReference type="SUPFAM" id="SSF57424">
    <property type="entry name" value="LDL receptor-like module"/>
    <property type="match status" value="1"/>
</dbReference>
<keyword evidence="7 8" id="KW-1015">Disulfide bond</keyword>
<name>A0A5C6MSL1_9TELE</name>
<evidence type="ECO:0000256" key="9">
    <source>
        <dbReference type="SAM" id="SignalP"/>
    </source>
</evidence>
<dbReference type="PROSITE" id="PS50068">
    <property type="entry name" value="LDLRA_2"/>
    <property type="match status" value="1"/>
</dbReference>
<dbReference type="CDD" id="cd00112">
    <property type="entry name" value="LDLa"/>
    <property type="match status" value="1"/>
</dbReference>
<dbReference type="SMART" id="SM00192">
    <property type="entry name" value="LDLa"/>
    <property type="match status" value="1"/>
</dbReference>
<dbReference type="AlphaFoldDB" id="A0A5C6MSL1"/>
<keyword evidence="11" id="KW-1185">Reference proteome</keyword>
<sequence length="164" mass="18533">MWTDVGRLVLLQLFLTELLCAEGKTLFRGGGLASPPRRGNRGLPTVCPDAPRWVAFYARLTPGPRGSGRQGIERGTHTVSECETGQFQCKNGRCIPTLWRCDDDDDCSDNSDEENCRKYPHACFPWRWPVLLPNGFWIFLSFHLGLTNTTDTHQEPDYYLIAGI</sequence>
<dbReference type="GO" id="GO:0012505">
    <property type="term" value="C:endomembrane system"/>
    <property type="evidence" value="ECO:0007669"/>
    <property type="project" value="UniProtKB-SubCell"/>
</dbReference>
<evidence type="ECO:0000256" key="2">
    <source>
        <dbReference type="ARBA" id="ARBA00004308"/>
    </source>
</evidence>
<dbReference type="Pfam" id="PF00057">
    <property type="entry name" value="Ldl_recept_a"/>
    <property type="match status" value="1"/>
</dbReference>
<dbReference type="PROSITE" id="PS01209">
    <property type="entry name" value="LDLRA_1"/>
    <property type="match status" value="1"/>
</dbReference>
<keyword evidence="10" id="KW-0675">Receptor</keyword>
<feature type="disulfide bond" evidence="8">
    <location>
        <begin position="89"/>
        <end position="107"/>
    </location>
</feature>
<protein>
    <submittedName>
        <fullName evidence="10">Low-density lipoprotein receptor-related protein 8</fullName>
    </submittedName>
</protein>
<evidence type="ECO:0000256" key="6">
    <source>
        <dbReference type="ARBA" id="ARBA00023136"/>
    </source>
</evidence>
<evidence type="ECO:0000256" key="7">
    <source>
        <dbReference type="ARBA" id="ARBA00023157"/>
    </source>
</evidence>
<feature type="chain" id="PRO_5022800702" evidence="9">
    <location>
        <begin position="24"/>
        <end position="164"/>
    </location>
</feature>
<dbReference type="InterPro" id="IPR002172">
    <property type="entry name" value="LDrepeatLR_classA_rpt"/>
</dbReference>
<dbReference type="GO" id="GO:0005886">
    <property type="term" value="C:plasma membrane"/>
    <property type="evidence" value="ECO:0007669"/>
    <property type="project" value="TreeGrafter"/>
</dbReference>
<dbReference type="InterPro" id="IPR050685">
    <property type="entry name" value="LDLR"/>
</dbReference>
<evidence type="ECO:0000313" key="11">
    <source>
        <dbReference type="Proteomes" id="UP000324091"/>
    </source>
</evidence>
<feature type="signal peptide" evidence="9">
    <location>
        <begin position="1"/>
        <end position="23"/>
    </location>
</feature>
<feature type="disulfide bond" evidence="8">
    <location>
        <begin position="82"/>
        <end position="94"/>
    </location>
</feature>
<keyword evidence="10" id="KW-0449">Lipoprotein</keyword>
<evidence type="ECO:0000256" key="5">
    <source>
        <dbReference type="ARBA" id="ARBA00022989"/>
    </source>
</evidence>
<evidence type="ECO:0000256" key="8">
    <source>
        <dbReference type="PROSITE-ProRule" id="PRU00124"/>
    </source>
</evidence>
<evidence type="ECO:0000256" key="4">
    <source>
        <dbReference type="ARBA" id="ARBA00022737"/>
    </source>
</evidence>
<dbReference type="InterPro" id="IPR036055">
    <property type="entry name" value="LDL_receptor-like_sf"/>
</dbReference>
<dbReference type="GO" id="GO:0016192">
    <property type="term" value="P:vesicle-mediated transport"/>
    <property type="evidence" value="ECO:0007669"/>
    <property type="project" value="UniProtKB-ARBA"/>
</dbReference>
<dbReference type="Gene3D" id="4.10.400.10">
    <property type="entry name" value="Low-density Lipoprotein Receptor"/>
    <property type="match status" value="1"/>
</dbReference>
<dbReference type="PANTHER" id="PTHR24270">
    <property type="entry name" value="LOW-DENSITY LIPOPROTEIN RECEPTOR-RELATED"/>
    <property type="match status" value="1"/>
</dbReference>
<keyword evidence="4" id="KW-0677">Repeat</keyword>
<accession>A0A5C6MSL1</accession>
<dbReference type="Proteomes" id="UP000324091">
    <property type="component" value="Chromosome 7"/>
</dbReference>
<keyword evidence="3" id="KW-0812">Transmembrane</keyword>
<dbReference type="FunFam" id="4.10.400.10:FF:000011">
    <property type="entry name" value="Low-density lipoprotein receptor-related protein 1"/>
    <property type="match status" value="1"/>
</dbReference>
<keyword evidence="6" id="KW-0472">Membrane</keyword>
<gene>
    <name evidence="10" type="ORF">D4764_07G0009410</name>
</gene>
<evidence type="ECO:0000313" key="10">
    <source>
        <dbReference type="EMBL" id="TWW58222.1"/>
    </source>
</evidence>
<feature type="disulfide bond" evidence="8">
    <location>
        <begin position="101"/>
        <end position="116"/>
    </location>
</feature>
<dbReference type="InterPro" id="IPR023415">
    <property type="entry name" value="LDLR_class-A_CS"/>
</dbReference>
<evidence type="ECO:0000256" key="1">
    <source>
        <dbReference type="ARBA" id="ARBA00004167"/>
    </source>
</evidence>
<organism evidence="10 11">
    <name type="scientific">Takifugu flavidus</name>
    <name type="common">sansaifugu</name>
    <dbReference type="NCBI Taxonomy" id="433684"/>
    <lineage>
        <taxon>Eukaryota</taxon>
        <taxon>Metazoa</taxon>
        <taxon>Chordata</taxon>
        <taxon>Craniata</taxon>
        <taxon>Vertebrata</taxon>
        <taxon>Euteleostomi</taxon>
        <taxon>Actinopterygii</taxon>
        <taxon>Neopterygii</taxon>
        <taxon>Teleostei</taxon>
        <taxon>Neoteleostei</taxon>
        <taxon>Acanthomorphata</taxon>
        <taxon>Eupercaria</taxon>
        <taxon>Tetraodontiformes</taxon>
        <taxon>Tetradontoidea</taxon>
        <taxon>Tetraodontidae</taxon>
        <taxon>Takifugu</taxon>
    </lineage>
</organism>
<comment type="subcellular location">
    <subcellularLocation>
        <location evidence="2">Endomembrane system</location>
    </subcellularLocation>
    <subcellularLocation>
        <location evidence="1">Membrane</location>
        <topology evidence="1">Single-pass membrane protein</topology>
    </subcellularLocation>
</comment>
<dbReference type="EMBL" id="RHFK02000020">
    <property type="protein sequence ID" value="TWW58222.1"/>
    <property type="molecule type" value="Genomic_DNA"/>
</dbReference>